<reference evidence="2" key="1">
    <citation type="journal article" date="2020" name="Nature">
        <title>Giant virus diversity and host interactions through global metagenomics.</title>
        <authorList>
            <person name="Schulz F."/>
            <person name="Roux S."/>
            <person name="Paez-Espino D."/>
            <person name="Jungbluth S."/>
            <person name="Walsh D.A."/>
            <person name="Denef V.J."/>
            <person name="McMahon K.D."/>
            <person name="Konstantinidis K.T."/>
            <person name="Eloe-Fadrosh E.A."/>
            <person name="Kyrpides N.C."/>
            <person name="Woyke T."/>
        </authorList>
    </citation>
    <scope>NUCLEOTIDE SEQUENCE</scope>
    <source>
        <strain evidence="2">GVMAG-S-1103017-74</strain>
    </source>
</reference>
<evidence type="ECO:0000256" key="1">
    <source>
        <dbReference type="SAM" id="MobiDB-lite"/>
    </source>
</evidence>
<dbReference type="EMBL" id="MN740864">
    <property type="protein sequence ID" value="QHS82924.1"/>
    <property type="molecule type" value="Genomic_DNA"/>
</dbReference>
<feature type="compositionally biased region" description="Low complexity" evidence="1">
    <location>
        <begin position="245"/>
        <end position="255"/>
    </location>
</feature>
<name>A0A6C0ASY8_9ZZZZ</name>
<organism evidence="2">
    <name type="scientific">viral metagenome</name>
    <dbReference type="NCBI Taxonomy" id="1070528"/>
    <lineage>
        <taxon>unclassified sequences</taxon>
        <taxon>metagenomes</taxon>
        <taxon>organismal metagenomes</taxon>
    </lineage>
</organism>
<dbReference type="AlphaFoldDB" id="A0A6C0ASY8"/>
<evidence type="ECO:0000313" key="2">
    <source>
        <dbReference type="EMBL" id="QHS82924.1"/>
    </source>
</evidence>
<protein>
    <submittedName>
        <fullName evidence="2">Uncharacterized protein</fullName>
    </submittedName>
</protein>
<feature type="region of interest" description="Disordered" evidence="1">
    <location>
        <begin position="205"/>
        <end position="255"/>
    </location>
</feature>
<sequence length="285" mass="31370">MDPLKIIQMVMKPDQLKDKVTSLCTTDNLKTVVSMLTATTALGLMGVGAHTALSKPTKTSAPWLWVVHQHGELWQQYAQLRRTLRPKLRGVLDATVRRSLEWLMVMQASPPEHFHTNTVATATRRLRTAENGLLTIVGASGVPWSVRSQASLTGSQRRVAMPALERPARAVGLLRTALEVMYRNVVQLCRSSMVSNVVRYKYRAPQAEHSDADSAEGAAPVGEHGAAQSSPRAARRKPWHPAYNAESAEASSVRAARAAQSDREYIAATAHARIMRRLQQARAAR</sequence>
<accession>A0A6C0ASY8</accession>
<proteinExistence type="predicted"/>